<dbReference type="InterPro" id="IPR039498">
    <property type="entry name" value="NTP_transf_5"/>
</dbReference>
<reference evidence="1 2" key="1">
    <citation type="submission" date="2017-03" db="EMBL/GenBank/DDBJ databases">
        <title>Genome sequence of Sphingomonas dokdonensis DSM 21029.</title>
        <authorList>
            <person name="Poehlein A."/>
            <person name="Wuebbeler J.H."/>
            <person name="Steinbuechel A."/>
            <person name="Daniel R."/>
        </authorList>
    </citation>
    <scope>NUCLEOTIDE SEQUENCE [LARGE SCALE GENOMIC DNA]</scope>
    <source>
        <strain evidence="1 2">DSM 21029</strain>
    </source>
</reference>
<name>A0A245ZW57_9SPHN</name>
<dbReference type="AlphaFoldDB" id="A0A245ZW57"/>
<dbReference type="RefSeq" id="WP_088366377.1">
    <property type="nucleotide sequence ID" value="NZ_NBBI01000001.1"/>
</dbReference>
<protein>
    <recommendedName>
        <fullName evidence="3">Nucleotidyltransferase</fullName>
    </recommendedName>
</protein>
<dbReference type="EMBL" id="NBBI01000001">
    <property type="protein sequence ID" value="OWK33942.1"/>
    <property type="molecule type" value="Genomic_DNA"/>
</dbReference>
<organism evidence="1 2">
    <name type="scientific">Sphingomonas dokdonensis</name>
    <dbReference type="NCBI Taxonomy" id="344880"/>
    <lineage>
        <taxon>Bacteria</taxon>
        <taxon>Pseudomonadati</taxon>
        <taxon>Pseudomonadota</taxon>
        <taxon>Alphaproteobacteria</taxon>
        <taxon>Sphingomonadales</taxon>
        <taxon>Sphingomonadaceae</taxon>
        <taxon>Sphingomonas</taxon>
    </lineage>
</organism>
<dbReference type="Proteomes" id="UP000197290">
    <property type="component" value="Unassembled WGS sequence"/>
</dbReference>
<dbReference type="OrthoDB" id="5497963at2"/>
<evidence type="ECO:0008006" key="3">
    <source>
        <dbReference type="Google" id="ProtNLM"/>
    </source>
</evidence>
<accession>A0A245ZW57</accession>
<evidence type="ECO:0000313" key="2">
    <source>
        <dbReference type="Proteomes" id="UP000197290"/>
    </source>
</evidence>
<keyword evidence="2" id="KW-1185">Reference proteome</keyword>
<evidence type="ECO:0000313" key="1">
    <source>
        <dbReference type="EMBL" id="OWK33942.1"/>
    </source>
</evidence>
<dbReference type="Pfam" id="PF14907">
    <property type="entry name" value="NTP_transf_5"/>
    <property type="match status" value="1"/>
</dbReference>
<sequence length="351" mass="38642">MTPARTLAALLVDPAGAQALNDADWTGVLAVARAEQLIGTLAARLDGLDVPTRVRAVLADASATALEGRRQALWEAEMARRALRDADAPVILLKGTAFAAAGLDAGQGRSIGDLDILVPHASLAAVEEALLAHGWMWVKPDPYDDAYYRQWMHELPPLIHPERDRMIDVHHTILPPTARITPDAAKLIARAVPLANGLAMLSPPDMVVHAAIHLFGDGDLSGGLRNLWDIDRLLREFSENDGDFWIALSAAAVEHEAAAVVARAVRLSHDLFATPVPDAWAKLSTVDHWYRRRLLARDGWGRATRPATRLAFYVRSHWLRMPPAMLARHLWIKWRKTAGDREPPPPPAERR</sequence>
<gene>
    <name evidence="1" type="ORF">SPDO_08310</name>
</gene>
<comment type="caution">
    <text evidence="1">The sequence shown here is derived from an EMBL/GenBank/DDBJ whole genome shotgun (WGS) entry which is preliminary data.</text>
</comment>
<proteinExistence type="predicted"/>